<reference evidence="1 2" key="1">
    <citation type="submission" date="2024-05" db="EMBL/GenBank/DDBJ databases">
        <title>Haplotype-resolved chromosome-level genome assembly of Huyou (Citrus changshanensis).</title>
        <authorList>
            <person name="Miao C."/>
            <person name="Chen W."/>
            <person name="Wu Y."/>
            <person name="Wang L."/>
            <person name="Zhao S."/>
            <person name="Grierson D."/>
            <person name="Xu C."/>
            <person name="Chen K."/>
        </authorList>
    </citation>
    <scope>NUCLEOTIDE SEQUENCE [LARGE SCALE GENOMIC DNA]</scope>
    <source>
        <strain evidence="1">01-14</strain>
        <tissue evidence="1">Leaf</tissue>
    </source>
</reference>
<comment type="caution">
    <text evidence="1">The sequence shown here is derived from an EMBL/GenBank/DDBJ whole genome shotgun (WGS) entry which is preliminary data.</text>
</comment>
<evidence type="ECO:0000313" key="2">
    <source>
        <dbReference type="Proteomes" id="UP001428341"/>
    </source>
</evidence>
<dbReference type="EMBL" id="JBCGBO010000001">
    <property type="protein sequence ID" value="KAK9230641.1"/>
    <property type="molecule type" value="Genomic_DNA"/>
</dbReference>
<accession>A0AAP0R3W2</accession>
<proteinExistence type="predicted"/>
<evidence type="ECO:0000313" key="1">
    <source>
        <dbReference type="EMBL" id="KAK9230641.1"/>
    </source>
</evidence>
<organism evidence="1 2">
    <name type="scientific">Citrus x changshan-huyou</name>
    <dbReference type="NCBI Taxonomy" id="2935761"/>
    <lineage>
        <taxon>Eukaryota</taxon>
        <taxon>Viridiplantae</taxon>
        <taxon>Streptophyta</taxon>
        <taxon>Embryophyta</taxon>
        <taxon>Tracheophyta</taxon>
        <taxon>Spermatophyta</taxon>
        <taxon>Magnoliopsida</taxon>
        <taxon>eudicotyledons</taxon>
        <taxon>Gunneridae</taxon>
        <taxon>Pentapetalae</taxon>
        <taxon>rosids</taxon>
        <taxon>malvids</taxon>
        <taxon>Sapindales</taxon>
        <taxon>Rutaceae</taxon>
        <taxon>Aurantioideae</taxon>
        <taxon>Citrus</taxon>
    </lineage>
</organism>
<name>A0AAP0R3W2_9ROSI</name>
<sequence length="71" mass="8716">MTEIIDYIFFNSNKLLEHYSRYKKIFSSCDANLFQIQCHNMHYLVSKSNSYQMWICKIWTRTKGNILWEKL</sequence>
<dbReference type="Proteomes" id="UP001428341">
    <property type="component" value="Unassembled WGS sequence"/>
</dbReference>
<protein>
    <submittedName>
        <fullName evidence="1">Uncharacterized protein</fullName>
    </submittedName>
</protein>
<gene>
    <name evidence="1" type="ORF">WN944_023613</name>
</gene>
<dbReference type="AlphaFoldDB" id="A0AAP0R3W2"/>
<keyword evidence="2" id="KW-1185">Reference proteome</keyword>